<dbReference type="PANTHER" id="PTHR42852:SF17">
    <property type="entry name" value="THIOREDOXIN-LIKE PROTEIN HI_1115"/>
    <property type="match status" value="1"/>
</dbReference>
<dbReference type="STRING" id="1121117.SAMN02745977_00270"/>
<evidence type="ECO:0000259" key="1">
    <source>
        <dbReference type="PROSITE" id="PS51352"/>
    </source>
</evidence>
<keyword evidence="2" id="KW-0413">Isomerase</keyword>
<evidence type="ECO:0000313" key="2">
    <source>
        <dbReference type="EMBL" id="SEN04879.1"/>
    </source>
</evidence>
<dbReference type="CDD" id="cd02966">
    <property type="entry name" value="TlpA_like_family"/>
    <property type="match status" value="1"/>
</dbReference>
<dbReference type="InterPro" id="IPR013766">
    <property type="entry name" value="Thioredoxin_domain"/>
</dbReference>
<dbReference type="Proteomes" id="UP000199531">
    <property type="component" value="Unassembled WGS sequence"/>
</dbReference>
<evidence type="ECO:0000313" key="3">
    <source>
        <dbReference type="Proteomes" id="UP000199531"/>
    </source>
</evidence>
<reference evidence="2 3" key="1">
    <citation type="submission" date="2016-10" db="EMBL/GenBank/DDBJ databases">
        <authorList>
            <person name="de Groot N.N."/>
        </authorList>
    </citation>
    <scope>NUCLEOTIDE SEQUENCE [LARGE SCALE GENOMIC DNA]</scope>
    <source>
        <strain evidence="2 3">DSM 15123</strain>
    </source>
</reference>
<dbReference type="EMBL" id="FOCW01000001">
    <property type="protein sequence ID" value="SEN04879.1"/>
    <property type="molecule type" value="Genomic_DNA"/>
</dbReference>
<accession>A0A1H8DCA5</accession>
<sequence length="189" mass="20472">MTSSKKAPASSPTRRGWLGWAVAAAGLGAAGVAAWRFGATPSVPQPPSDWWSHRLAPPQGDGTVALETFRGKPLLVNFWATWCPPCIRELPLLDAFYQQHRDNGLQMLGIAVDRPEAVQRFLRGRPLDFPVLLAGDAGMGLAQPLGNNRNALPFSVLFNAEGEALEHRLGEVDQKTLTRWAGLVQVAKS</sequence>
<keyword evidence="3" id="KW-1185">Reference proteome</keyword>
<name>A0A1H8DCA5_9BURK</name>
<dbReference type="AlphaFoldDB" id="A0A1H8DCA5"/>
<dbReference type="RefSeq" id="WP_234969929.1">
    <property type="nucleotide sequence ID" value="NZ_FOCW01000001.1"/>
</dbReference>
<dbReference type="InterPro" id="IPR050553">
    <property type="entry name" value="Thioredoxin_ResA/DsbE_sf"/>
</dbReference>
<feature type="domain" description="Thioredoxin" evidence="1">
    <location>
        <begin position="28"/>
        <end position="186"/>
    </location>
</feature>
<organism evidence="2 3">
    <name type="scientific">Brachymonas denitrificans DSM 15123</name>
    <dbReference type="NCBI Taxonomy" id="1121117"/>
    <lineage>
        <taxon>Bacteria</taxon>
        <taxon>Pseudomonadati</taxon>
        <taxon>Pseudomonadota</taxon>
        <taxon>Betaproteobacteria</taxon>
        <taxon>Burkholderiales</taxon>
        <taxon>Comamonadaceae</taxon>
        <taxon>Brachymonas</taxon>
    </lineage>
</organism>
<dbReference type="InterPro" id="IPR000866">
    <property type="entry name" value="AhpC/TSA"/>
</dbReference>
<dbReference type="Pfam" id="PF00578">
    <property type="entry name" value="AhpC-TSA"/>
    <property type="match status" value="1"/>
</dbReference>
<dbReference type="GO" id="GO:0016209">
    <property type="term" value="F:antioxidant activity"/>
    <property type="evidence" value="ECO:0007669"/>
    <property type="project" value="InterPro"/>
</dbReference>
<dbReference type="PROSITE" id="PS51318">
    <property type="entry name" value="TAT"/>
    <property type="match status" value="1"/>
</dbReference>
<dbReference type="PROSITE" id="PS51352">
    <property type="entry name" value="THIOREDOXIN_2"/>
    <property type="match status" value="1"/>
</dbReference>
<gene>
    <name evidence="2" type="ORF">SAMN02745977_00270</name>
</gene>
<dbReference type="GO" id="GO:0016491">
    <property type="term" value="F:oxidoreductase activity"/>
    <property type="evidence" value="ECO:0007669"/>
    <property type="project" value="InterPro"/>
</dbReference>
<dbReference type="InterPro" id="IPR036249">
    <property type="entry name" value="Thioredoxin-like_sf"/>
</dbReference>
<dbReference type="InterPro" id="IPR006311">
    <property type="entry name" value="TAT_signal"/>
</dbReference>
<dbReference type="PANTHER" id="PTHR42852">
    <property type="entry name" value="THIOL:DISULFIDE INTERCHANGE PROTEIN DSBE"/>
    <property type="match status" value="1"/>
</dbReference>
<proteinExistence type="predicted"/>
<dbReference type="Gene3D" id="3.40.30.10">
    <property type="entry name" value="Glutaredoxin"/>
    <property type="match status" value="1"/>
</dbReference>
<dbReference type="GO" id="GO:0016853">
    <property type="term" value="F:isomerase activity"/>
    <property type="evidence" value="ECO:0007669"/>
    <property type="project" value="UniProtKB-KW"/>
</dbReference>
<dbReference type="SUPFAM" id="SSF52833">
    <property type="entry name" value="Thioredoxin-like"/>
    <property type="match status" value="1"/>
</dbReference>
<protein>
    <submittedName>
        <fullName evidence="2">Thiol-disulfide isomerase or thioredoxin</fullName>
    </submittedName>
</protein>